<feature type="compositionally biased region" description="Basic and acidic residues" evidence="1">
    <location>
        <begin position="36"/>
        <end position="46"/>
    </location>
</feature>
<protein>
    <submittedName>
        <fullName evidence="2">Uncharacterized protein</fullName>
    </submittedName>
</protein>
<name>A0A371FFL5_MUCPR</name>
<dbReference type="AlphaFoldDB" id="A0A371FFL5"/>
<feature type="non-terminal residue" evidence="2">
    <location>
        <position position="1"/>
    </location>
</feature>
<dbReference type="Proteomes" id="UP000257109">
    <property type="component" value="Unassembled WGS sequence"/>
</dbReference>
<reference evidence="2" key="1">
    <citation type="submission" date="2018-05" db="EMBL/GenBank/DDBJ databases">
        <title>Draft genome of Mucuna pruriens seed.</title>
        <authorList>
            <person name="Nnadi N.E."/>
            <person name="Vos R."/>
            <person name="Hasami M.H."/>
            <person name="Devisetty U.K."/>
            <person name="Aguiy J.C."/>
        </authorList>
    </citation>
    <scope>NUCLEOTIDE SEQUENCE [LARGE SCALE GENOMIC DNA]</scope>
    <source>
        <strain evidence="2">JCA_2017</strain>
    </source>
</reference>
<gene>
    <name evidence="2" type="ORF">CR513_42812</name>
</gene>
<evidence type="ECO:0000313" key="3">
    <source>
        <dbReference type="Proteomes" id="UP000257109"/>
    </source>
</evidence>
<proteinExistence type="predicted"/>
<feature type="compositionally biased region" description="Basic and acidic residues" evidence="1">
    <location>
        <begin position="1"/>
        <end position="15"/>
    </location>
</feature>
<dbReference type="EMBL" id="QJKJ01009277">
    <property type="protein sequence ID" value="RDX77108.1"/>
    <property type="molecule type" value="Genomic_DNA"/>
</dbReference>
<sequence length="264" mass="30852">MKTWEDHDLSSSKDEDEKENICLMANTTSNDEDDKEKENEKLKEEQAQNLPKIKTSKSSNCRKHPKRSSKPSRTNKKRPKKIWVPKSMIIHITYMLSSRKETPIMVPRLWLLKSHDGRISNRLSPSIENNNLYISDLINLENQILMCLIPINDDQWTWHKKLGDPTRTTLLGGKRYGPIVVNDYSKWIWVMFLAHEDKGLLYVLQICSKRKRFPMNCGRIDNPTFLISTLSNDNLGKFDPNQIKEHSWDTQQCPKHTEHITLGL</sequence>
<accession>A0A371FFL5</accession>
<evidence type="ECO:0000256" key="1">
    <source>
        <dbReference type="SAM" id="MobiDB-lite"/>
    </source>
</evidence>
<evidence type="ECO:0000313" key="2">
    <source>
        <dbReference type="EMBL" id="RDX77108.1"/>
    </source>
</evidence>
<organism evidence="2 3">
    <name type="scientific">Mucuna pruriens</name>
    <name type="common">Velvet bean</name>
    <name type="synonym">Dolichos pruriens</name>
    <dbReference type="NCBI Taxonomy" id="157652"/>
    <lineage>
        <taxon>Eukaryota</taxon>
        <taxon>Viridiplantae</taxon>
        <taxon>Streptophyta</taxon>
        <taxon>Embryophyta</taxon>
        <taxon>Tracheophyta</taxon>
        <taxon>Spermatophyta</taxon>
        <taxon>Magnoliopsida</taxon>
        <taxon>eudicotyledons</taxon>
        <taxon>Gunneridae</taxon>
        <taxon>Pentapetalae</taxon>
        <taxon>rosids</taxon>
        <taxon>fabids</taxon>
        <taxon>Fabales</taxon>
        <taxon>Fabaceae</taxon>
        <taxon>Papilionoideae</taxon>
        <taxon>50 kb inversion clade</taxon>
        <taxon>NPAAA clade</taxon>
        <taxon>indigoferoid/millettioid clade</taxon>
        <taxon>Phaseoleae</taxon>
        <taxon>Mucuna</taxon>
    </lineage>
</organism>
<comment type="caution">
    <text evidence="2">The sequence shown here is derived from an EMBL/GenBank/DDBJ whole genome shotgun (WGS) entry which is preliminary data.</text>
</comment>
<feature type="region of interest" description="Disordered" evidence="1">
    <location>
        <begin position="1"/>
        <end position="80"/>
    </location>
</feature>
<keyword evidence="3" id="KW-1185">Reference proteome</keyword>
<feature type="compositionally biased region" description="Basic residues" evidence="1">
    <location>
        <begin position="60"/>
        <end position="80"/>
    </location>
</feature>